<dbReference type="Pfam" id="PF00226">
    <property type="entry name" value="DnaJ"/>
    <property type="match status" value="1"/>
</dbReference>
<protein>
    <recommendedName>
        <fullName evidence="2">J domain-containing protein</fullName>
    </recommendedName>
</protein>
<dbReference type="PRINTS" id="PR00625">
    <property type="entry name" value="JDOMAIN"/>
</dbReference>
<dbReference type="PROSITE" id="PS50076">
    <property type="entry name" value="DNAJ_2"/>
    <property type="match status" value="1"/>
</dbReference>
<dbReference type="SUPFAM" id="SSF46565">
    <property type="entry name" value="Chaperone J-domain"/>
    <property type="match status" value="1"/>
</dbReference>
<dbReference type="InterPro" id="IPR051948">
    <property type="entry name" value="Hsp70_co-chaperone_J-domain"/>
</dbReference>
<dbReference type="PANTHER" id="PTHR44360:SF1">
    <property type="entry name" value="DNAJ HOMOLOG SUBFAMILY B MEMBER 9"/>
    <property type="match status" value="1"/>
</dbReference>
<dbReference type="GO" id="GO:0036503">
    <property type="term" value="P:ERAD pathway"/>
    <property type="evidence" value="ECO:0007669"/>
    <property type="project" value="TreeGrafter"/>
</dbReference>
<dbReference type="InterPro" id="IPR001623">
    <property type="entry name" value="DnaJ_domain"/>
</dbReference>
<dbReference type="GO" id="GO:0005783">
    <property type="term" value="C:endoplasmic reticulum"/>
    <property type="evidence" value="ECO:0007669"/>
    <property type="project" value="TreeGrafter"/>
</dbReference>
<proteinExistence type="predicted"/>
<dbReference type="PANTHER" id="PTHR44360">
    <property type="entry name" value="DNAJ HOMOLOG SUBFAMILY B MEMBER 9"/>
    <property type="match status" value="1"/>
</dbReference>
<dbReference type="Gene3D" id="1.10.287.110">
    <property type="entry name" value="DnaJ domain"/>
    <property type="match status" value="1"/>
</dbReference>
<evidence type="ECO:0000256" key="1">
    <source>
        <dbReference type="ARBA" id="ARBA00023186"/>
    </source>
</evidence>
<organism evidence="3">
    <name type="scientific">marine metagenome</name>
    <dbReference type="NCBI Taxonomy" id="408172"/>
    <lineage>
        <taxon>unclassified sequences</taxon>
        <taxon>metagenomes</taxon>
        <taxon>ecological metagenomes</taxon>
    </lineage>
</organism>
<dbReference type="AlphaFoldDB" id="A0A382DLQ4"/>
<accession>A0A382DLQ4</accession>
<dbReference type="GO" id="GO:0051787">
    <property type="term" value="F:misfolded protein binding"/>
    <property type="evidence" value="ECO:0007669"/>
    <property type="project" value="TreeGrafter"/>
</dbReference>
<reference evidence="3" key="1">
    <citation type="submission" date="2018-05" db="EMBL/GenBank/DDBJ databases">
        <authorList>
            <person name="Lanie J.A."/>
            <person name="Ng W.-L."/>
            <person name="Kazmierczak K.M."/>
            <person name="Andrzejewski T.M."/>
            <person name="Davidsen T.M."/>
            <person name="Wayne K.J."/>
            <person name="Tettelin H."/>
            <person name="Glass J.I."/>
            <person name="Rusch D."/>
            <person name="Podicherti R."/>
            <person name="Tsui H.-C.T."/>
            <person name="Winkler M.E."/>
        </authorList>
    </citation>
    <scope>NUCLEOTIDE SEQUENCE</scope>
</reference>
<keyword evidence="1" id="KW-0143">Chaperone</keyword>
<feature type="non-terminal residue" evidence="3">
    <location>
        <position position="1"/>
    </location>
</feature>
<dbReference type="SMART" id="SM00271">
    <property type="entry name" value="DnaJ"/>
    <property type="match status" value="1"/>
</dbReference>
<gene>
    <name evidence="3" type="ORF">METZ01_LOCUS191798</name>
</gene>
<evidence type="ECO:0000313" key="3">
    <source>
        <dbReference type="EMBL" id="SVB38944.1"/>
    </source>
</evidence>
<name>A0A382DLQ4_9ZZZZ</name>
<dbReference type="EMBL" id="UINC01039858">
    <property type="protein sequence ID" value="SVB38944.1"/>
    <property type="molecule type" value="Genomic_DNA"/>
</dbReference>
<dbReference type="InterPro" id="IPR036869">
    <property type="entry name" value="J_dom_sf"/>
</dbReference>
<sequence>RKNEYDDENWESKKNRDYEKYHSEWMSDEQEFSGKEKKGIDENEFLKSLQGKNIPDYYGILEIQKNASQSEIKKQFRILAKKWHPDKKHGPDAEKKMAEINMAYGILSNQKNRKLYDQYYQSDDTDDKH</sequence>
<dbReference type="CDD" id="cd06257">
    <property type="entry name" value="DnaJ"/>
    <property type="match status" value="1"/>
</dbReference>
<feature type="domain" description="J" evidence="2">
    <location>
        <begin position="56"/>
        <end position="120"/>
    </location>
</feature>
<dbReference type="GO" id="GO:0051087">
    <property type="term" value="F:protein-folding chaperone binding"/>
    <property type="evidence" value="ECO:0007669"/>
    <property type="project" value="TreeGrafter"/>
</dbReference>
<evidence type="ECO:0000259" key="2">
    <source>
        <dbReference type="PROSITE" id="PS50076"/>
    </source>
</evidence>